<reference evidence="8" key="1">
    <citation type="submission" date="2022-10" db="EMBL/GenBank/DDBJ databases">
        <title>Culturing micro-colonial fungi from biological soil crusts in the Mojave desert and describing Neophaeococcomyces mojavensis, and introducing the new genera and species Taxawa tesnikishii.</title>
        <authorList>
            <person name="Kurbessoian T."/>
            <person name="Stajich J.E."/>
        </authorList>
    </citation>
    <scope>NUCLEOTIDE SEQUENCE</scope>
    <source>
        <strain evidence="8">TK_35</strain>
    </source>
</reference>
<protein>
    <recommendedName>
        <fullName evidence="3">lipoyl(octanoyl) transferase</fullName>
        <ecNumber evidence="3">2.3.1.181</ecNumber>
    </recommendedName>
</protein>
<evidence type="ECO:0000256" key="6">
    <source>
        <dbReference type="ARBA" id="ARBA00023315"/>
    </source>
</evidence>
<dbReference type="InterPro" id="IPR027471">
    <property type="entry name" value="YbeD-like_sf"/>
</dbReference>
<dbReference type="GO" id="GO:0009249">
    <property type="term" value="P:protein lipoylation"/>
    <property type="evidence" value="ECO:0007669"/>
    <property type="project" value="InterPro"/>
</dbReference>
<keyword evidence="4" id="KW-0963">Cytoplasm</keyword>
<dbReference type="PANTHER" id="PTHR10993">
    <property type="entry name" value="OCTANOYLTRANSFERASE"/>
    <property type="match status" value="1"/>
</dbReference>
<gene>
    <name evidence="8" type="ORF">H2204_014946</name>
</gene>
<dbReference type="NCBIfam" id="NF010922">
    <property type="entry name" value="PRK14342.1"/>
    <property type="match status" value="1"/>
</dbReference>
<proteinExistence type="inferred from homology"/>
<dbReference type="InterPro" id="IPR007454">
    <property type="entry name" value="UPF0250_YbeD-like"/>
</dbReference>
<dbReference type="SUPFAM" id="SSF117991">
    <property type="entry name" value="YbeD/HP0495-like"/>
    <property type="match status" value="1"/>
</dbReference>
<organism evidence="8">
    <name type="scientific">Knufia peltigerae</name>
    <dbReference type="NCBI Taxonomy" id="1002370"/>
    <lineage>
        <taxon>Eukaryota</taxon>
        <taxon>Fungi</taxon>
        <taxon>Dikarya</taxon>
        <taxon>Ascomycota</taxon>
        <taxon>Pezizomycotina</taxon>
        <taxon>Eurotiomycetes</taxon>
        <taxon>Chaetothyriomycetidae</taxon>
        <taxon>Chaetothyriales</taxon>
        <taxon>Trichomeriaceae</taxon>
        <taxon>Knufia</taxon>
    </lineage>
</organism>
<dbReference type="EC" id="2.3.1.181" evidence="3"/>
<dbReference type="InterPro" id="IPR004143">
    <property type="entry name" value="BPL_LPL_catalytic"/>
</dbReference>
<keyword evidence="5" id="KW-0808">Transferase</keyword>
<dbReference type="CDD" id="cd16444">
    <property type="entry name" value="LipB"/>
    <property type="match status" value="1"/>
</dbReference>
<dbReference type="NCBIfam" id="NF002066">
    <property type="entry name" value="PRK00907.1"/>
    <property type="match status" value="1"/>
</dbReference>
<evidence type="ECO:0000256" key="4">
    <source>
        <dbReference type="ARBA" id="ARBA00022490"/>
    </source>
</evidence>
<accession>A0AA38XFX2</accession>
<dbReference type="InterPro" id="IPR045864">
    <property type="entry name" value="aa-tRNA-synth_II/BPL/LPL"/>
</dbReference>
<sequence>MDVQLQRSGPPAVPPAYVNTLGFVALRPDNGRMEIKSDNPEHGFQFPGQFELSAMGPANRGLEHELPRLLLAAGVDVVNERISWKHSSNGKYVSVRLVFRAENREQYDVAHQALRDHPEVKWTPYEPVWHAMQRFTDQRDDDTLDELWVVEHDPVFTLGQAGKVEHVLAPGEIPVVHVDRGGQVTYHGPGQIVIYPLLRLPRLGIGVRDYVCRIEQAIIDTLAEWNIGAERLDGAPGVYVGGAKIAALGIRVRRGCTFHGLAFNVAMDLDPFHRINPCGYEGLQVTTVLDLGGPSGMDAVKPVLLDHLARQFGLLLQPVPELPDLSAAA</sequence>
<dbReference type="Pfam" id="PF21948">
    <property type="entry name" value="LplA-B_cat"/>
    <property type="match status" value="1"/>
</dbReference>
<name>A0AA38XFX2_9EURO</name>
<dbReference type="GO" id="GO:0033819">
    <property type="term" value="F:lipoyl(octanoyl) transferase activity"/>
    <property type="evidence" value="ECO:0007669"/>
    <property type="project" value="UniProtKB-EC"/>
</dbReference>
<dbReference type="SUPFAM" id="SSF55681">
    <property type="entry name" value="Class II aaRS and biotin synthetases"/>
    <property type="match status" value="1"/>
</dbReference>
<evidence type="ECO:0000256" key="5">
    <source>
        <dbReference type="ARBA" id="ARBA00022679"/>
    </source>
</evidence>
<dbReference type="PROSITE" id="PS51733">
    <property type="entry name" value="BPL_LPL_CATALYTIC"/>
    <property type="match status" value="1"/>
</dbReference>
<evidence type="ECO:0000256" key="1">
    <source>
        <dbReference type="ARBA" id="ARBA00004821"/>
    </source>
</evidence>
<feature type="domain" description="BPL/LPL catalytic" evidence="7">
    <location>
        <begin position="141"/>
        <end position="316"/>
    </location>
</feature>
<comment type="similarity">
    <text evidence="2">Belongs to the LipB family.</text>
</comment>
<comment type="pathway">
    <text evidence="1">Protein modification; protein lipoylation via endogenous pathway; protein N(6)-(lipoyl)lysine from octanoyl-[acyl-carrier-protein]: step 1/2.</text>
</comment>
<dbReference type="Pfam" id="PF04359">
    <property type="entry name" value="DUF493"/>
    <property type="match status" value="1"/>
</dbReference>
<dbReference type="InterPro" id="IPR020605">
    <property type="entry name" value="Octanoyltransferase_CS"/>
</dbReference>
<dbReference type="NCBIfam" id="TIGR00214">
    <property type="entry name" value="lipB"/>
    <property type="match status" value="1"/>
</dbReference>
<dbReference type="Gene3D" id="3.30.70.260">
    <property type="match status" value="1"/>
</dbReference>
<dbReference type="Gene3D" id="3.30.930.10">
    <property type="entry name" value="Bira Bifunctional Protein, Domain 2"/>
    <property type="match status" value="1"/>
</dbReference>
<dbReference type="PANTHER" id="PTHR10993:SF7">
    <property type="entry name" value="LIPOYLTRANSFERASE 2, MITOCHONDRIAL-RELATED"/>
    <property type="match status" value="1"/>
</dbReference>
<evidence type="ECO:0000256" key="3">
    <source>
        <dbReference type="ARBA" id="ARBA00012334"/>
    </source>
</evidence>
<dbReference type="HAMAP" id="MF_00013">
    <property type="entry name" value="LipB"/>
    <property type="match status" value="1"/>
</dbReference>
<evidence type="ECO:0000259" key="7">
    <source>
        <dbReference type="PROSITE" id="PS51733"/>
    </source>
</evidence>
<keyword evidence="6" id="KW-0012">Acyltransferase</keyword>
<dbReference type="InterPro" id="IPR000544">
    <property type="entry name" value="Octanoyltransferase"/>
</dbReference>
<dbReference type="FunFam" id="3.30.930.10:FF:000020">
    <property type="entry name" value="Octanoyltransferase"/>
    <property type="match status" value="1"/>
</dbReference>
<evidence type="ECO:0000313" key="8">
    <source>
        <dbReference type="EMBL" id="KAJ9612730.1"/>
    </source>
</evidence>
<evidence type="ECO:0000256" key="2">
    <source>
        <dbReference type="ARBA" id="ARBA00007907"/>
    </source>
</evidence>
<comment type="caution">
    <text evidence="8">The sequence shown here is derived from an EMBL/GenBank/DDBJ whole genome shotgun (WGS) entry which is preliminary data.</text>
</comment>
<dbReference type="NCBIfam" id="NF010925">
    <property type="entry name" value="PRK14345.1"/>
    <property type="match status" value="1"/>
</dbReference>
<dbReference type="PROSITE" id="PS01313">
    <property type="entry name" value="LIPB"/>
    <property type="match status" value="1"/>
</dbReference>
<dbReference type="EMBL" id="JAPDRN010000210">
    <property type="protein sequence ID" value="KAJ9612730.1"/>
    <property type="molecule type" value="Genomic_DNA"/>
</dbReference>
<dbReference type="AlphaFoldDB" id="A0AA38XFX2"/>